<organism evidence="2 3">
    <name type="scientific">Acidianus brierleyi</name>
    <dbReference type="NCBI Taxonomy" id="41673"/>
    <lineage>
        <taxon>Archaea</taxon>
        <taxon>Thermoproteota</taxon>
        <taxon>Thermoprotei</taxon>
        <taxon>Sulfolobales</taxon>
        <taxon>Sulfolobaceae</taxon>
        <taxon>Acidianus</taxon>
    </lineage>
</organism>
<dbReference type="GeneID" id="36833369"/>
<gene>
    <name evidence="2" type="ORF">DFR85_14395</name>
</gene>
<reference evidence="2 3" key="1">
    <citation type="submission" date="2018-05" db="EMBL/GenBank/DDBJ databases">
        <title>Complete Genome Sequences of Extremely Thermoacidophilic, Metal-Mobilizing Type-Strain Members of the Archaeal Family Sulfolobaceae: Acidianus brierleyi DSM-1651T, Acidianus sulfidivorans DSM-18786T, Metallosphaera hakonensis DSM-7519T, and Metallosphaera prunae DSM-10039T.</title>
        <authorList>
            <person name="Counts J.A."/>
            <person name="Kelly R.M."/>
        </authorList>
    </citation>
    <scope>NUCLEOTIDE SEQUENCE [LARGE SCALE GENOMIC DNA]</scope>
    <source>
        <strain evidence="2 3">DSM 1651</strain>
    </source>
</reference>
<evidence type="ECO:0000313" key="2">
    <source>
        <dbReference type="EMBL" id="AWR95602.1"/>
    </source>
</evidence>
<dbReference type="Pfam" id="PF04967">
    <property type="entry name" value="HTH_10"/>
    <property type="match status" value="1"/>
</dbReference>
<dbReference type="OrthoDB" id="27447at2157"/>
<proteinExistence type="predicted"/>
<dbReference type="AlphaFoldDB" id="A0A2U9IHT1"/>
<sequence>MTYTKNRLNEVIFAVSHEHCWTSLVGDYVVKTINLQIDTEKDYIRSIITFNKKNKDLIYEIKKSKTYIGSSLLNATDNKILFDFRKKYSNSVINTVLNLNGVILNGFKYNGREFWRVLIYEDYLHQLFNELQSRGKVDYIAQREFDIEEDNLSMHELDSLTLAYKYGYLNFPRKIKSDKISKIANLSKSTFTYHLRSAEYKVIKQLIRELDFYNLPNHIKNNKED</sequence>
<keyword evidence="3" id="KW-1185">Reference proteome</keyword>
<dbReference type="PANTHER" id="PTHR34236:SF1">
    <property type="entry name" value="DIMETHYL SULFOXIDE REDUCTASE TRANSCRIPTIONAL ACTIVATOR"/>
    <property type="match status" value="1"/>
</dbReference>
<dbReference type="PANTHER" id="PTHR34236">
    <property type="entry name" value="DIMETHYL SULFOXIDE REDUCTASE TRANSCRIPTIONAL ACTIVATOR"/>
    <property type="match status" value="1"/>
</dbReference>
<dbReference type="InterPro" id="IPR007050">
    <property type="entry name" value="HTH_bacterioopsin"/>
</dbReference>
<feature type="domain" description="HTH bat-type" evidence="1">
    <location>
        <begin position="155"/>
        <end position="204"/>
    </location>
</feature>
<name>A0A2U9IHT1_9CREN</name>
<dbReference type="EMBL" id="CP029289">
    <property type="protein sequence ID" value="AWR95602.1"/>
    <property type="molecule type" value="Genomic_DNA"/>
</dbReference>
<evidence type="ECO:0000259" key="1">
    <source>
        <dbReference type="Pfam" id="PF04967"/>
    </source>
</evidence>
<dbReference type="RefSeq" id="WP_110271480.1">
    <property type="nucleotide sequence ID" value="NZ_CP029289.2"/>
</dbReference>
<evidence type="ECO:0000313" key="3">
    <source>
        <dbReference type="Proteomes" id="UP000248044"/>
    </source>
</evidence>
<dbReference type="KEGG" id="abri:DFR85_14395"/>
<protein>
    <submittedName>
        <fullName evidence="2">Helix-turn-helix domain-containing protein</fullName>
    </submittedName>
</protein>
<dbReference type="Proteomes" id="UP000248044">
    <property type="component" value="Chromosome"/>
</dbReference>
<accession>A0A2U9IHT1</accession>